<sequence>MTSLSLPRLPRPTRAHVLVSLAVVLLVAVGVVLAAPDRLADLSVLDESAQAVVSLAALLVGVLGLLFVLRLPSLTEATDPLDFEDSAAEIGRGDPLGHDVDEALDRYSEVNEWERIKARKLVQERLIHAIVHVLVEREGVTESAAYRQIWRGTWTDDRVAAAFLAKDDNVVLPLRVRLQEWLTGDQFARHARRVVAVLTERRAELRAEDVSVARESTRGGERTAAVRITVDGGER</sequence>
<accession>A0A6B0GE76</accession>
<evidence type="ECO:0000313" key="2">
    <source>
        <dbReference type="EMBL" id="MWG33004.1"/>
    </source>
</evidence>
<dbReference type="OrthoDB" id="307812at2157"/>
<dbReference type="Proteomes" id="UP000451471">
    <property type="component" value="Unassembled WGS sequence"/>
</dbReference>
<proteinExistence type="predicted"/>
<gene>
    <name evidence="2" type="ORF">GQS65_00615</name>
</gene>
<protein>
    <submittedName>
        <fullName evidence="2">Uncharacterized protein</fullName>
    </submittedName>
</protein>
<dbReference type="RefSeq" id="WP_158202729.1">
    <property type="nucleotide sequence ID" value="NZ_WSZK01000001.1"/>
</dbReference>
<dbReference type="EMBL" id="WSZK01000001">
    <property type="protein sequence ID" value="MWG33004.1"/>
    <property type="molecule type" value="Genomic_DNA"/>
</dbReference>
<feature type="transmembrane region" description="Helical" evidence="1">
    <location>
        <begin position="50"/>
        <end position="69"/>
    </location>
</feature>
<reference evidence="2 3" key="1">
    <citation type="submission" date="2019-12" db="EMBL/GenBank/DDBJ databases">
        <title>Halocatena pleomorpha gen. nov. sp. nov., an extremely halophilic archaeon of family Halobacteriaceae isolated from saltpan soil.</title>
        <authorList>
            <person name="Pal Y."/>
            <person name="Verma A."/>
            <person name="Krishnamurthi S."/>
            <person name="Kumar P."/>
        </authorList>
    </citation>
    <scope>NUCLEOTIDE SEQUENCE [LARGE SCALE GENOMIC DNA]</scope>
    <source>
        <strain evidence="2 3">JCM 16495</strain>
    </source>
</reference>
<organism evidence="2 3">
    <name type="scientific">Halomarina oriensis</name>
    <dbReference type="NCBI Taxonomy" id="671145"/>
    <lineage>
        <taxon>Archaea</taxon>
        <taxon>Methanobacteriati</taxon>
        <taxon>Methanobacteriota</taxon>
        <taxon>Stenosarchaea group</taxon>
        <taxon>Halobacteria</taxon>
        <taxon>Halobacteriales</taxon>
        <taxon>Natronomonadaceae</taxon>
        <taxon>Halomarina</taxon>
    </lineage>
</organism>
<keyword evidence="1" id="KW-0812">Transmembrane</keyword>
<dbReference type="Pfam" id="PF23933">
    <property type="entry name" value="DUF7269"/>
    <property type="match status" value="1"/>
</dbReference>
<evidence type="ECO:0000256" key="1">
    <source>
        <dbReference type="SAM" id="Phobius"/>
    </source>
</evidence>
<keyword evidence="1" id="KW-1133">Transmembrane helix</keyword>
<keyword evidence="3" id="KW-1185">Reference proteome</keyword>
<dbReference type="InterPro" id="IPR055693">
    <property type="entry name" value="DUF7269"/>
</dbReference>
<evidence type="ECO:0000313" key="3">
    <source>
        <dbReference type="Proteomes" id="UP000451471"/>
    </source>
</evidence>
<name>A0A6B0GE76_9EURY</name>
<comment type="caution">
    <text evidence="2">The sequence shown here is derived from an EMBL/GenBank/DDBJ whole genome shotgun (WGS) entry which is preliminary data.</text>
</comment>
<dbReference type="AlphaFoldDB" id="A0A6B0GE76"/>
<keyword evidence="1" id="KW-0472">Membrane</keyword>